<protein>
    <submittedName>
        <fullName evidence="1">DGQHR domain-containing protein</fullName>
    </submittedName>
</protein>
<dbReference type="InterPro" id="IPR017601">
    <property type="entry name" value="DGQHR-contain_dom"/>
</dbReference>
<gene>
    <name evidence="1" type="ORF">CBW46_012035</name>
</gene>
<proteinExistence type="predicted"/>
<dbReference type="InterPro" id="IPR017642">
    <property type="entry name" value="DNA_S_mod_DndB"/>
</dbReference>
<comment type="caution">
    <text evidence="1">The sequence shown here is derived from an EMBL/GenBank/DDBJ whole genome shotgun (WGS) entry which is preliminary data.</text>
</comment>
<dbReference type="OrthoDB" id="9789139at2"/>
<dbReference type="EMBL" id="NHRJ02000006">
    <property type="protein sequence ID" value="PZE20648.1"/>
    <property type="molecule type" value="Genomic_DNA"/>
</dbReference>
<dbReference type="AlphaFoldDB" id="A0A2W1P0N8"/>
<sequence>MYLSRGENSLFPPILLNAESNWEFVAYDKLRPNFGRLLCNKKASLIDGQHRLGGIKSYIRDTNSELNVPFVAFHFLDGDEEIQLFDTINTKGKPIGSSLSKFLQRQADELSWISTELALRNDSPFHNNSSITGKTLLDAKSLYKIFID</sequence>
<organism evidence="1 2">
    <name type="scientific">Paenibacillus xerothermodurans</name>
    <dbReference type="NCBI Taxonomy" id="1977292"/>
    <lineage>
        <taxon>Bacteria</taxon>
        <taxon>Bacillati</taxon>
        <taxon>Bacillota</taxon>
        <taxon>Bacilli</taxon>
        <taxon>Bacillales</taxon>
        <taxon>Paenibacillaceae</taxon>
        <taxon>Paenibacillus</taxon>
    </lineage>
</organism>
<dbReference type="NCBIfam" id="TIGR03187">
    <property type="entry name" value="DGQHR"/>
    <property type="match status" value="1"/>
</dbReference>
<evidence type="ECO:0000313" key="1">
    <source>
        <dbReference type="EMBL" id="PZE20648.1"/>
    </source>
</evidence>
<name>A0A2W1P0N8_PAEXE</name>
<evidence type="ECO:0000313" key="2">
    <source>
        <dbReference type="Proteomes" id="UP000214746"/>
    </source>
</evidence>
<keyword evidence="2" id="KW-1185">Reference proteome</keyword>
<reference evidence="1" key="1">
    <citation type="submission" date="2018-06" db="EMBL/GenBank/DDBJ databases">
        <title>Paenibacillus xerothermodurans sp. nov. an extremely dry heat resistant spore forming bacterium isolated from the soil of Cape Canaveral, Florida.</title>
        <authorList>
            <person name="Seuylemezian A."/>
            <person name="Kaur N."/>
            <person name="Patil P."/>
            <person name="Patil P."/>
            <person name="Mayilraj S."/>
            <person name="Vaishampayan P."/>
        </authorList>
    </citation>
    <scope>NUCLEOTIDE SEQUENCE [LARGE SCALE GENOMIC DNA]</scope>
    <source>
        <strain evidence="1">ATCC 27380</strain>
    </source>
</reference>
<dbReference type="Pfam" id="PF14072">
    <property type="entry name" value="DndB"/>
    <property type="match status" value="1"/>
</dbReference>
<accession>A0A2W1P0N8</accession>
<dbReference type="Proteomes" id="UP000214746">
    <property type="component" value="Unassembled WGS sequence"/>
</dbReference>